<feature type="compositionally biased region" description="Basic and acidic residues" evidence="1">
    <location>
        <begin position="65"/>
        <end position="81"/>
    </location>
</feature>
<dbReference type="EMBL" id="CADCSY010000049">
    <property type="protein sequence ID" value="CAA9230555.1"/>
    <property type="molecule type" value="Genomic_DNA"/>
</dbReference>
<gene>
    <name evidence="2" type="ORF">AVDCRST_MAG20-1113</name>
</gene>
<feature type="region of interest" description="Disordered" evidence="1">
    <location>
        <begin position="36"/>
        <end position="93"/>
    </location>
</feature>
<evidence type="ECO:0000313" key="2">
    <source>
        <dbReference type="EMBL" id="CAA9230555.1"/>
    </source>
</evidence>
<reference evidence="2" key="1">
    <citation type="submission" date="2020-02" db="EMBL/GenBank/DDBJ databases">
        <authorList>
            <person name="Meier V. D."/>
        </authorList>
    </citation>
    <scope>NUCLEOTIDE SEQUENCE</scope>
    <source>
        <strain evidence="2">AVDCRST_MAG20</strain>
    </source>
</reference>
<feature type="region of interest" description="Disordered" evidence="1">
    <location>
        <begin position="363"/>
        <end position="385"/>
    </location>
</feature>
<dbReference type="AlphaFoldDB" id="A0A6J4HQ16"/>
<accession>A0A6J4HQ16</accession>
<protein>
    <submittedName>
        <fullName evidence="2">Uncharacterized protein</fullName>
    </submittedName>
</protein>
<sequence>MHQVVGETRSGVGDRAAEHRLVEVLAHLGGRRRILEAGGPGRQLPVGEPVGAARPPVPGEPQAVHGDRAHRTGEGARDEGGGHGQAEASHVPARSALEREGEALVGGDHLFDPGVCRCGPGAGEECIHLVVAVRRVVVEQRQALGPADLGDVHRVVDAAVAPVRLLLELLRGVLGVVDEEVDPVAELEHRVGDVEGATQRSLVVGEVGDGDAVPADPVAVGGTAVGDAADLHLGVADRHVPVVHVVEGDVTPEVGRPHGEVGRAHELVEGVLERLAPLRRAVDVEAGADAVDGHEERQALDVVPVEVGEEGRAREGAVDRLRLAPEAQPGAEVEDDRRLPRHLERDAGRVAAVAHVPCSWARGRAPHAVERHVQVDPLPPSGPQR</sequence>
<proteinExistence type="predicted"/>
<name>A0A6J4HQ16_9ACTN</name>
<organism evidence="2">
    <name type="scientific">uncultured Acidimicrobiales bacterium</name>
    <dbReference type="NCBI Taxonomy" id="310071"/>
    <lineage>
        <taxon>Bacteria</taxon>
        <taxon>Bacillati</taxon>
        <taxon>Actinomycetota</taxon>
        <taxon>Acidimicrobiia</taxon>
        <taxon>Acidimicrobiales</taxon>
        <taxon>environmental samples</taxon>
    </lineage>
</organism>
<evidence type="ECO:0000256" key="1">
    <source>
        <dbReference type="SAM" id="MobiDB-lite"/>
    </source>
</evidence>